<organism evidence="2 3">
    <name type="scientific">Bdellovibrio bacteriovorus</name>
    <dbReference type="NCBI Taxonomy" id="959"/>
    <lineage>
        <taxon>Bacteria</taxon>
        <taxon>Pseudomonadati</taxon>
        <taxon>Bdellovibrionota</taxon>
        <taxon>Bdellovibrionia</taxon>
        <taxon>Bdellovibrionales</taxon>
        <taxon>Pseudobdellovibrionaceae</taxon>
        <taxon>Bdellovibrio</taxon>
    </lineage>
</organism>
<proteinExistence type="predicted"/>
<sequence>MKNILFLISLFSSYFSQAQLLIEDPVSLRSMEVQGVSFSEVLFATKLTNNKDLFAQTEYKTLVTDLETDLKALQAADVNLGPSMKYSHRLFDVRWLQSSSARFELVGIVNRMDRAIFNPGTCGELRLIYRLSYEKNQNGVLINSRLPMTANAVFKLPLKDSCKEIASQWTQINTTTILEWTKKSQLKSLELNLQSVRWPSTVRGDMGGHAEYFMRVYHVANNGKWIPAPLENTPDVDALNTNSQLKQELLSWLLRPEQIQALDKGVLNIPEKFLARKVSSFALHGMNRLANRPFDSVFKKEDFQNIDYSKLTHIYGASSFRRRLNDMSCAGCHQGRTIAGFHFLGTDHAKTVFANSIFSSQSPHMIDEIPRRRKYWSALLEGKTADPSRPFSERDPLKPGALNAHCGLSSEYKAWTCAAGLKCTAVVAPEKNVEIGECLPETPIAGNPCEPGLISQTRNAHKDGLKPLAKTTCGSGMFCETTRVGFPGGMCSGGCADLKPGETCGAIAVLVGFNNCLAKSRPFSQCLAENTRPGALQACDNQTACRADYICMKTSSGKGACIPPYFLFQLRVDGHPSPI</sequence>
<dbReference type="OrthoDB" id="9807520at2"/>
<dbReference type="RefSeq" id="WP_063207482.1">
    <property type="nucleotide sequence ID" value="NZ_LUKD01000005.1"/>
</dbReference>
<name>A0A161QGG0_BDEBC</name>
<evidence type="ECO:0008006" key="4">
    <source>
        <dbReference type="Google" id="ProtNLM"/>
    </source>
</evidence>
<protein>
    <recommendedName>
        <fullName evidence="4">Cytochrome c domain-containing protein</fullName>
    </recommendedName>
</protein>
<accession>A0A161QGG0</accession>
<evidence type="ECO:0000256" key="1">
    <source>
        <dbReference type="SAM" id="SignalP"/>
    </source>
</evidence>
<dbReference type="AlphaFoldDB" id="A0A161QGG0"/>
<comment type="caution">
    <text evidence="2">The sequence shown here is derived from an EMBL/GenBank/DDBJ whole genome shotgun (WGS) entry which is preliminary data.</text>
</comment>
<gene>
    <name evidence="2" type="ORF">AZI87_12310</name>
</gene>
<keyword evidence="1" id="KW-0732">Signal</keyword>
<dbReference type="EMBL" id="LUKD01000005">
    <property type="protein sequence ID" value="KYG65329.1"/>
    <property type="molecule type" value="Genomic_DNA"/>
</dbReference>
<feature type="chain" id="PRO_5007825331" description="Cytochrome c domain-containing protein" evidence="1">
    <location>
        <begin position="19"/>
        <end position="579"/>
    </location>
</feature>
<evidence type="ECO:0000313" key="2">
    <source>
        <dbReference type="EMBL" id="KYG65329.1"/>
    </source>
</evidence>
<reference evidence="2 3" key="1">
    <citation type="submission" date="2016-03" db="EMBL/GenBank/DDBJ databases">
        <authorList>
            <person name="Ploux O."/>
        </authorList>
    </citation>
    <scope>NUCLEOTIDE SEQUENCE [LARGE SCALE GENOMIC DNA]</scope>
    <source>
        <strain evidence="2 3">EC13</strain>
    </source>
</reference>
<dbReference type="Proteomes" id="UP000075799">
    <property type="component" value="Unassembled WGS sequence"/>
</dbReference>
<feature type="signal peptide" evidence="1">
    <location>
        <begin position="1"/>
        <end position="18"/>
    </location>
</feature>
<evidence type="ECO:0000313" key="3">
    <source>
        <dbReference type="Proteomes" id="UP000075799"/>
    </source>
</evidence>